<dbReference type="RefSeq" id="WP_186434336.1">
    <property type="nucleotide sequence ID" value="NZ_ML675594.1"/>
</dbReference>
<name>A0A557SR47_9ARCH</name>
<organism evidence="1 2">
    <name type="scientific">Candidatus Nitrosocosmicus arcticus</name>
    <dbReference type="NCBI Taxonomy" id="2035267"/>
    <lineage>
        <taxon>Archaea</taxon>
        <taxon>Nitrososphaerota</taxon>
        <taxon>Nitrososphaeria</taxon>
        <taxon>Nitrososphaerales</taxon>
        <taxon>Nitrososphaeraceae</taxon>
        <taxon>Candidatus Nitrosocosmicus</taxon>
    </lineage>
</organism>
<dbReference type="Proteomes" id="UP000315289">
    <property type="component" value="Unassembled WGS sequence"/>
</dbReference>
<proteinExistence type="predicted"/>
<dbReference type="AlphaFoldDB" id="A0A557SR47"/>
<gene>
    <name evidence="1" type="ORF">NARC_210025</name>
</gene>
<reference evidence="1 2" key="1">
    <citation type="journal article" date="2019" name="Front. Microbiol.">
        <title>Ammonia Oxidation by the Arctic Terrestrial Thaumarchaeote Candidatus Nitrosocosmicus arcticus Is Stimulated by Increasing Temperatures.</title>
        <authorList>
            <person name="Alves R.J.E."/>
            <person name="Kerou M."/>
            <person name="Zappe A."/>
            <person name="Bittner R."/>
            <person name="Abby S.S."/>
            <person name="Schmidt H.A."/>
            <person name="Pfeifer K."/>
            <person name="Schleper C."/>
        </authorList>
    </citation>
    <scope>NUCLEOTIDE SEQUENCE [LARGE SCALE GENOMIC DNA]</scope>
    <source>
        <strain evidence="1 2">Kfb</strain>
    </source>
</reference>
<protein>
    <submittedName>
        <fullName evidence="1">Uncharacterized protein</fullName>
    </submittedName>
</protein>
<evidence type="ECO:0000313" key="1">
    <source>
        <dbReference type="EMBL" id="TVP39081.1"/>
    </source>
</evidence>
<sequence length="52" mass="6036">MGKKNPMLRVTVRKSIACFKGIPITTIAIRHDLGFEEVKPYYREYLSLQGHE</sequence>
<keyword evidence="2" id="KW-1185">Reference proteome</keyword>
<comment type="caution">
    <text evidence="1">The sequence shown here is derived from an EMBL/GenBank/DDBJ whole genome shotgun (WGS) entry which is preliminary data.</text>
</comment>
<evidence type="ECO:0000313" key="2">
    <source>
        <dbReference type="Proteomes" id="UP000315289"/>
    </source>
</evidence>
<accession>A0A557SR47</accession>
<dbReference type="EMBL" id="VOAH01000021">
    <property type="protein sequence ID" value="TVP39081.1"/>
    <property type="molecule type" value="Genomic_DNA"/>
</dbReference>